<evidence type="ECO:0000313" key="1">
    <source>
        <dbReference type="EMBL" id="RDH85908.1"/>
    </source>
</evidence>
<protein>
    <recommendedName>
        <fullName evidence="3">Alkylmercury lyase</fullName>
    </recommendedName>
</protein>
<dbReference type="AlphaFoldDB" id="A0A370DLZ9"/>
<dbReference type="Pfam" id="PF03243">
    <property type="entry name" value="MerB"/>
    <property type="match status" value="1"/>
</dbReference>
<evidence type="ECO:0008006" key="3">
    <source>
        <dbReference type="Google" id="ProtNLM"/>
    </source>
</evidence>
<evidence type="ECO:0000313" key="2">
    <source>
        <dbReference type="Proteomes" id="UP000254266"/>
    </source>
</evidence>
<sequence>MSRFSTAREDKINIAVKRLNNILPLKQSQLSLSPLMNRLYQEILFSYIDIGRSLNRAEIISRVDSIEEVIELFKEKDLVVFDEIGEPIGAYPFTMESRVHQLSVNGYQLNSMCALDALAVSPMFNKPVEITSKCHVTDERVCVKQSAFNILNLDEVTDLCFGINWGSASGSCCCANSLCGEMVFLKGEDVCSGWLNEDLENREVFNLMDAIKFASLFFKPVIENEI</sequence>
<dbReference type="Gene3D" id="3.30.450.410">
    <property type="match status" value="1"/>
</dbReference>
<dbReference type="EMBL" id="QFXC01000002">
    <property type="protein sequence ID" value="RDH85908.1"/>
    <property type="molecule type" value="Genomic_DNA"/>
</dbReference>
<name>A0A370DLZ9_9GAMM</name>
<keyword evidence="2" id="KW-1185">Reference proteome</keyword>
<dbReference type="GO" id="GO:0018836">
    <property type="term" value="F:alkylmercury lyase activity"/>
    <property type="evidence" value="ECO:0007669"/>
    <property type="project" value="InterPro"/>
</dbReference>
<dbReference type="InterPro" id="IPR053717">
    <property type="entry name" value="MerB_lyase_sf"/>
</dbReference>
<gene>
    <name evidence="1" type="ORF">DIZ80_00065</name>
</gene>
<dbReference type="SUPFAM" id="SSF160387">
    <property type="entry name" value="NosL/MerB-like"/>
    <property type="match status" value="1"/>
</dbReference>
<dbReference type="InterPro" id="IPR004927">
    <property type="entry name" value="MerB"/>
</dbReference>
<accession>A0A370DLZ9</accession>
<proteinExistence type="predicted"/>
<comment type="caution">
    <text evidence="1">The sequence shown here is derived from an EMBL/GenBank/DDBJ whole genome shotgun (WGS) entry which is preliminary data.</text>
</comment>
<reference evidence="1 2" key="1">
    <citation type="journal article" date="2018" name="ISME J.">
        <title>Endosymbiont genomes yield clues of tubeworm success.</title>
        <authorList>
            <person name="Li Y."/>
            <person name="Liles M.R."/>
            <person name="Halanych K.M."/>
        </authorList>
    </citation>
    <scope>NUCLEOTIDE SEQUENCE [LARGE SCALE GENOMIC DNA]</scope>
    <source>
        <strain evidence="1">A1464</strain>
    </source>
</reference>
<organism evidence="1 2">
    <name type="scientific">endosymbiont of Galathealinum brachiosum</name>
    <dbReference type="NCBI Taxonomy" id="2200906"/>
    <lineage>
        <taxon>Bacteria</taxon>
        <taxon>Pseudomonadati</taxon>
        <taxon>Pseudomonadota</taxon>
        <taxon>Gammaproteobacteria</taxon>
        <taxon>sulfur-oxidizing symbionts</taxon>
    </lineage>
</organism>
<dbReference type="Proteomes" id="UP000254266">
    <property type="component" value="Unassembled WGS sequence"/>
</dbReference>